<keyword evidence="6 9" id="KW-1133">Transmembrane helix</keyword>
<dbReference type="EMBL" id="BMHY01000003">
    <property type="protein sequence ID" value="GGG64145.1"/>
    <property type="molecule type" value="Genomic_DNA"/>
</dbReference>
<dbReference type="NCBIfam" id="TIGR00912">
    <property type="entry name" value="2A0309"/>
    <property type="match status" value="1"/>
</dbReference>
<evidence type="ECO:0000256" key="1">
    <source>
        <dbReference type="ARBA" id="ARBA00004141"/>
    </source>
</evidence>
<feature type="transmembrane region" description="Helical" evidence="9">
    <location>
        <begin position="42"/>
        <end position="63"/>
    </location>
</feature>
<dbReference type="AlphaFoldDB" id="A0A917LXT5"/>
<keyword evidence="7 9" id="KW-0472">Membrane</keyword>
<feature type="transmembrane region" description="Helical" evidence="9">
    <location>
        <begin position="14"/>
        <end position="36"/>
    </location>
</feature>
<evidence type="ECO:0000313" key="10">
    <source>
        <dbReference type="EMBL" id="GGG64145.1"/>
    </source>
</evidence>
<evidence type="ECO:0000256" key="6">
    <source>
        <dbReference type="ARBA" id="ARBA00022989"/>
    </source>
</evidence>
<dbReference type="Proteomes" id="UP000600247">
    <property type="component" value="Unassembled WGS sequence"/>
</dbReference>
<evidence type="ECO:0000256" key="3">
    <source>
        <dbReference type="ARBA" id="ARBA00022448"/>
    </source>
</evidence>
<feature type="transmembrane region" description="Helical" evidence="9">
    <location>
        <begin position="149"/>
        <end position="169"/>
    </location>
</feature>
<feature type="transmembrane region" description="Helical" evidence="9">
    <location>
        <begin position="189"/>
        <end position="208"/>
    </location>
</feature>
<dbReference type="Pfam" id="PF03845">
    <property type="entry name" value="Spore_permease"/>
    <property type="match status" value="1"/>
</dbReference>
<feature type="compositionally biased region" description="Low complexity" evidence="8">
    <location>
        <begin position="374"/>
        <end position="388"/>
    </location>
</feature>
<evidence type="ECO:0000256" key="4">
    <source>
        <dbReference type="ARBA" id="ARBA00022544"/>
    </source>
</evidence>
<feature type="transmembrane region" description="Helical" evidence="9">
    <location>
        <begin position="272"/>
        <end position="296"/>
    </location>
</feature>
<comment type="subcellular location">
    <subcellularLocation>
        <location evidence="1">Membrane</location>
        <topology evidence="1">Multi-pass membrane protein</topology>
    </subcellularLocation>
</comment>
<keyword evidence="4" id="KW-0309">Germination</keyword>
<comment type="caution">
    <text evidence="10">The sequence shown here is derived from an EMBL/GenBank/DDBJ whole genome shotgun (WGS) entry which is preliminary data.</text>
</comment>
<dbReference type="PANTHER" id="PTHR34975:SF2">
    <property type="entry name" value="SPORE GERMINATION PROTEIN A2"/>
    <property type="match status" value="1"/>
</dbReference>
<reference evidence="10 11" key="1">
    <citation type="journal article" date="2014" name="Int. J. Syst. Evol. Microbiol.">
        <title>Complete genome sequence of Corynebacterium casei LMG S-19264T (=DSM 44701T), isolated from a smear-ripened cheese.</title>
        <authorList>
            <consortium name="US DOE Joint Genome Institute (JGI-PGF)"/>
            <person name="Walter F."/>
            <person name="Albersmeier A."/>
            <person name="Kalinowski J."/>
            <person name="Ruckert C."/>
        </authorList>
    </citation>
    <scope>NUCLEOTIDE SEQUENCE [LARGE SCALE GENOMIC DNA]</scope>
    <source>
        <strain evidence="10 11">CGMCC 1.15286</strain>
    </source>
</reference>
<keyword evidence="5 9" id="KW-0812">Transmembrane</keyword>
<protein>
    <submittedName>
        <fullName evidence="10">Germination protein</fullName>
    </submittedName>
</protein>
<sequence>MEQFANAKISVRQFTILIIIGVIGDSILIMPTIVAASSKQDAWLSMAIAALLGLVMGAVFAAIANRLRRQSPITALQNRIGKAAGGFVGLLLLFNFFMCALTLMSEMSQFMTTQMMPETPVNAILLLFMAVIIIAYRYGVESFARVSELLFPVFLFLFLFMVILLMPQVDLSNMKPILAKGLPPVMMSVMPAFVTGFAEMVVLLMLVPHVAGKAKLTKPILWGYAIGGLILFIVVDLCVLVLGPSLMETKYYPTFVLAQKITIGQFLERLEVILMLIWIITVFYKTLLLFYALTAGTAQVLGLKESRMLTIPYGMILIVATIVGTPNISEYNKLLIYYYPWFDTVFCIGVPLVVLAVLAATGKGKASGQGGHAQNSQNGQNDQNGTNP</sequence>
<feature type="region of interest" description="Disordered" evidence="8">
    <location>
        <begin position="365"/>
        <end position="388"/>
    </location>
</feature>
<keyword evidence="11" id="KW-1185">Reference proteome</keyword>
<evidence type="ECO:0000256" key="9">
    <source>
        <dbReference type="SAM" id="Phobius"/>
    </source>
</evidence>
<keyword evidence="3" id="KW-0813">Transport</keyword>
<feature type="transmembrane region" description="Helical" evidence="9">
    <location>
        <begin position="308"/>
        <end position="326"/>
    </location>
</feature>
<comment type="similarity">
    <text evidence="2">Belongs to the amino acid-polyamine-organocation (APC) superfamily. Spore germination protein (SGP) (TC 2.A.3.9) family.</text>
</comment>
<feature type="transmembrane region" description="Helical" evidence="9">
    <location>
        <begin position="84"/>
        <end position="103"/>
    </location>
</feature>
<proteinExistence type="inferred from homology"/>
<dbReference type="PANTHER" id="PTHR34975">
    <property type="entry name" value="SPORE GERMINATION PROTEIN A2"/>
    <property type="match status" value="1"/>
</dbReference>
<evidence type="ECO:0000256" key="7">
    <source>
        <dbReference type="ARBA" id="ARBA00023136"/>
    </source>
</evidence>
<feature type="transmembrane region" description="Helical" evidence="9">
    <location>
        <begin position="338"/>
        <end position="360"/>
    </location>
</feature>
<evidence type="ECO:0000313" key="11">
    <source>
        <dbReference type="Proteomes" id="UP000600247"/>
    </source>
</evidence>
<evidence type="ECO:0000256" key="8">
    <source>
        <dbReference type="SAM" id="MobiDB-lite"/>
    </source>
</evidence>
<evidence type="ECO:0000256" key="2">
    <source>
        <dbReference type="ARBA" id="ARBA00007998"/>
    </source>
</evidence>
<dbReference type="Gene3D" id="1.20.1740.10">
    <property type="entry name" value="Amino acid/polyamine transporter I"/>
    <property type="match status" value="1"/>
</dbReference>
<name>A0A917LXT5_9BACL</name>
<organism evidence="10 11">
    <name type="scientific">Paenibacillus radicis</name>
    <name type="common">ex Gao et al. 2016</name>
    <dbReference type="NCBI Taxonomy" id="1737354"/>
    <lineage>
        <taxon>Bacteria</taxon>
        <taxon>Bacillati</taxon>
        <taxon>Bacillota</taxon>
        <taxon>Bacilli</taxon>
        <taxon>Bacillales</taxon>
        <taxon>Paenibacillaceae</taxon>
        <taxon>Paenibacillus</taxon>
    </lineage>
</organism>
<dbReference type="RefSeq" id="WP_188888595.1">
    <property type="nucleotide sequence ID" value="NZ_BMHY01000003.1"/>
</dbReference>
<feature type="transmembrane region" description="Helical" evidence="9">
    <location>
        <begin position="220"/>
        <end position="243"/>
    </location>
</feature>
<dbReference type="GO" id="GO:0009847">
    <property type="term" value="P:spore germination"/>
    <property type="evidence" value="ECO:0007669"/>
    <property type="project" value="InterPro"/>
</dbReference>
<feature type="transmembrane region" description="Helical" evidence="9">
    <location>
        <begin position="123"/>
        <end position="140"/>
    </location>
</feature>
<gene>
    <name evidence="10" type="ORF">GCM10010918_17760</name>
</gene>
<dbReference type="InterPro" id="IPR004761">
    <property type="entry name" value="Spore_GerAB"/>
</dbReference>
<evidence type="ECO:0000256" key="5">
    <source>
        <dbReference type="ARBA" id="ARBA00022692"/>
    </source>
</evidence>
<dbReference type="GO" id="GO:0016020">
    <property type="term" value="C:membrane"/>
    <property type="evidence" value="ECO:0007669"/>
    <property type="project" value="UniProtKB-SubCell"/>
</dbReference>
<accession>A0A917LXT5</accession>